<reference evidence="2" key="3">
    <citation type="submission" date="2025-09" db="UniProtKB">
        <authorList>
            <consortium name="Ensembl"/>
        </authorList>
    </citation>
    <scope>IDENTIFICATION</scope>
</reference>
<accession>A0A8B9YLU7</accession>
<name>A0A8B9YLU7_BOSMU</name>
<dbReference type="Ensembl" id="ENSBGRT00000041027.1">
    <property type="protein sequence ID" value="ENSBGRP00000035476.1"/>
    <property type="gene ID" value="ENSBGRG00000022229.1"/>
</dbReference>
<dbReference type="AlphaFoldDB" id="A0A8B9YLU7"/>
<evidence type="ECO:0000256" key="1">
    <source>
        <dbReference type="SAM" id="Phobius"/>
    </source>
</evidence>
<protein>
    <submittedName>
        <fullName evidence="2">Uncharacterized protein</fullName>
    </submittedName>
</protein>
<dbReference type="Proteomes" id="UP000694520">
    <property type="component" value="Chromosome 3"/>
</dbReference>
<sequence>VKLASDPTTNLQSSAVTEKTTTKLNKILAPTVMMALNLLYFLIPLVSAASWRENTLISLSQTIATIETQVNRILQKAT</sequence>
<organism evidence="2 3">
    <name type="scientific">Bos mutus grunniens</name>
    <name type="common">Wild yak</name>
    <name type="synonym">Bos grunniens</name>
    <dbReference type="NCBI Taxonomy" id="30521"/>
    <lineage>
        <taxon>Eukaryota</taxon>
        <taxon>Metazoa</taxon>
        <taxon>Chordata</taxon>
        <taxon>Craniata</taxon>
        <taxon>Vertebrata</taxon>
        <taxon>Euteleostomi</taxon>
        <taxon>Mammalia</taxon>
        <taxon>Eutheria</taxon>
        <taxon>Laurasiatheria</taxon>
        <taxon>Artiodactyla</taxon>
        <taxon>Ruminantia</taxon>
        <taxon>Pecora</taxon>
        <taxon>Bovidae</taxon>
        <taxon>Bovinae</taxon>
        <taxon>Bos</taxon>
    </lineage>
</organism>
<keyword evidence="1" id="KW-1133">Transmembrane helix</keyword>
<reference evidence="2" key="2">
    <citation type="submission" date="2025-08" db="UniProtKB">
        <authorList>
            <consortium name="Ensembl"/>
        </authorList>
    </citation>
    <scope>IDENTIFICATION</scope>
</reference>
<dbReference type="GeneTree" id="ENSGT00740000117158"/>
<keyword evidence="1" id="KW-0812">Transmembrane</keyword>
<keyword evidence="3" id="KW-1185">Reference proteome</keyword>
<proteinExistence type="predicted"/>
<reference evidence="2" key="1">
    <citation type="submission" date="2019-05" db="EMBL/GenBank/DDBJ databases">
        <authorList>
            <person name="Zhang S."/>
            <person name="Liu J."/>
        </authorList>
    </citation>
    <scope>NUCLEOTIDE SEQUENCE [LARGE SCALE GENOMIC DNA]</scope>
</reference>
<keyword evidence="1" id="KW-0472">Membrane</keyword>
<feature type="transmembrane region" description="Helical" evidence="1">
    <location>
        <begin position="27"/>
        <end position="51"/>
    </location>
</feature>
<evidence type="ECO:0000313" key="2">
    <source>
        <dbReference type="Ensembl" id="ENSBGRP00000035476.1"/>
    </source>
</evidence>
<evidence type="ECO:0000313" key="3">
    <source>
        <dbReference type="Proteomes" id="UP000694520"/>
    </source>
</evidence>